<reference evidence="9 10" key="1">
    <citation type="submission" date="2024-08" db="EMBL/GenBank/DDBJ databases">
        <authorList>
            <person name="Cucini C."/>
            <person name="Frati F."/>
        </authorList>
    </citation>
    <scope>NUCLEOTIDE SEQUENCE [LARGE SCALE GENOMIC DNA]</scope>
</reference>
<organism evidence="9 10">
    <name type="scientific">Orchesella dallaii</name>
    <dbReference type="NCBI Taxonomy" id="48710"/>
    <lineage>
        <taxon>Eukaryota</taxon>
        <taxon>Metazoa</taxon>
        <taxon>Ecdysozoa</taxon>
        <taxon>Arthropoda</taxon>
        <taxon>Hexapoda</taxon>
        <taxon>Collembola</taxon>
        <taxon>Entomobryomorpha</taxon>
        <taxon>Entomobryoidea</taxon>
        <taxon>Orchesellidae</taxon>
        <taxon>Orchesellinae</taxon>
        <taxon>Orchesella</taxon>
    </lineage>
</organism>
<dbReference type="SUPFAM" id="SSF50494">
    <property type="entry name" value="Trypsin-like serine proteases"/>
    <property type="match status" value="1"/>
</dbReference>
<evidence type="ECO:0000256" key="4">
    <source>
        <dbReference type="ARBA" id="ARBA00022801"/>
    </source>
</evidence>
<feature type="chain" id="PRO_5045396342" description="Peptidase S1 domain-containing protein" evidence="7">
    <location>
        <begin position="19"/>
        <end position="345"/>
    </location>
</feature>
<dbReference type="InterPro" id="IPR018114">
    <property type="entry name" value="TRYPSIN_HIS"/>
</dbReference>
<keyword evidence="4" id="KW-0378">Hydrolase</keyword>
<proteinExistence type="predicted"/>
<evidence type="ECO:0000259" key="8">
    <source>
        <dbReference type="PROSITE" id="PS50240"/>
    </source>
</evidence>
<dbReference type="InterPro" id="IPR001254">
    <property type="entry name" value="Trypsin_dom"/>
</dbReference>
<keyword evidence="7" id="KW-0732">Signal</keyword>
<evidence type="ECO:0000256" key="2">
    <source>
        <dbReference type="ARBA" id="ARBA00022525"/>
    </source>
</evidence>
<evidence type="ECO:0000313" key="10">
    <source>
        <dbReference type="Proteomes" id="UP001642540"/>
    </source>
</evidence>
<keyword evidence="2" id="KW-0964">Secreted</keyword>
<evidence type="ECO:0000256" key="3">
    <source>
        <dbReference type="ARBA" id="ARBA00022670"/>
    </source>
</evidence>
<comment type="subcellular location">
    <subcellularLocation>
        <location evidence="1">Secreted</location>
    </subcellularLocation>
</comment>
<keyword evidence="10" id="KW-1185">Reference proteome</keyword>
<keyword evidence="6" id="KW-1015">Disulfide bond</keyword>
<comment type="caution">
    <text evidence="9">The sequence shown here is derived from an EMBL/GenBank/DDBJ whole genome shotgun (WGS) entry which is preliminary data.</text>
</comment>
<feature type="domain" description="Peptidase S1" evidence="8">
    <location>
        <begin position="74"/>
        <end position="329"/>
    </location>
</feature>
<name>A0ABP1Q1L7_9HEXA</name>
<dbReference type="SMART" id="SM00020">
    <property type="entry name" value="Tryp_SPc"/>
    <property type="match status" value="1"/>
</dbReference>
<sequence>MKLQLTVIVLFLFTSIRGTPYRNGVRIRWKPLGSPTHPLPLPPQPQPPTPILSIQPQTPIVNVHPESGDPEGRIIGGYHATTGQIYYQLRVSTYKNGKYGFCGGALVKYHSVQFGITAAHCVWDATQPKNTVMASDVRIIAGEIDTKSFSRNEQYRDMERVVIYPTFNNDDPDHSDDIALLFWKEPLTLNRHANIIPLPPAIWPDPARVVISGWGSTNPDTLANGTGATIPSVLQVLTIRTWDNKVCRSYAALDVDVTWKQMCVHQAGKDLGVCLGDSGGPAAGYDKKTRKFHLAGVLSYYLDKCGSRSFPAVYTKVGAYLSWIWSEVDIYSYVSFGNDNEITKK</sequence>
<evidence type="ECO:0000256" key="5">
    <source>
        <dbReference type="ARBA" id="ARBA00022825"/>
    </source>
</evidence>
<dbReference type="InterPro" id="IPR009003">
    <property type="entry name" value="Peptidase_S1_PA"/>
</dbReference>
<dbReference type="InterPro" id="IPR050127">
    <property type="entry name" value="Serine_Proteases_S1"/>
</dbReference>
<dbReference type="CDD" id="cd00190">
    <property type="entry name" value="Tryp_SPc"/>
    <property type="match status" value="1"/>
</dbReference>
<accession>A0ABP1Q1L7</accession>
<evidence type="ECO:0000256" key="7">
    <source>
        <dbReference type="SAM" id="SignalP"/>
    </source>
</evidence>
<dbReference type="PANTHER" id="PTHR24264">
    <property type="entry name" value="TRYPSIN-RELATED"/>
    <property type="match status" value="1"/>
</dbReference>
<evidence type="ECO:0000256" key="6">
    <source>
        <dbReference type="ARBA" id="ARBA00023157"/>
    </source>
</evidence>
<dbReference type="PANTHER" id="PTHR24264:SF15">
    <property type="entry name" value="RIKEN CDNA 2210010C04 GENE"/>
    <property type="match status" value="1"/>
</dbReference>
<feature type="signal peptide" evidence="7">
    <location>
        <begin position="1"/>
        <end position="18"/>
    </location>
</feature>
<keyword evidence="3" id="KW-0645">Protease</keyword>
<dbReference type="PROSITE" id="PS00134">
    <property type="entry name" value="TRYPSIN_HIS"/>
    <property type="match status" value="1"/>
</dbReference>
<gene>
    <name evidence="9" type="ORF">ODALV1_LOCUS5700</name>
</gene>
<evidence type="ECO:0000256" key="1">
    <source>
        <dbReference type="ARBA" id="ARBA00004613"/>
    </source>
</evidence>
<dbReference type="Pfam" id="PF00089">
    <property type="entry name" value="Trypsin"/>
    <property type="match status" value="1"/>
</dbReference>
<dbReference type="Gene3D" id="2.40.10.10">
    <property type="entry name" value="Trypsin-like serine proteases"/>
    <property type="match status" value="1"/>
</dbReference>
<dbReference type="PROSITE" id="PS50240">
    <property type="entry name" value="TRYPSIN_DOM"/>
    <property type="match status" value="1"/>
</dbReference>
<dbReference type="Proteomes" id="UP001642540">
    <property type="component" value="Unassembled WGS sequence"/>
</dbReference>
<keyword evidence="5" id="KW-0720">Serine protease</keyword>
<dbReference type="InterPro" id="IPR043504">
    <property type="entry name" value="Peptidase_S1_PA_chymotrypsin"/>
</dbReference>
<protein>
    <recommendedName>
        <fullName evidence="8">Peptidase S1 domain-containing protein</fullName>
    </recommendedName>
</protein>
<evidence type="ECO:0000313" key="9">
    <source>
        <dbReference type="EMBL" id="CAL8084104.1"/>
    </source>
</evidence>
<dbReference type="EMBL" id="CAXLJM020000017">
    <property type="protein sequence ID" value="CAL8084104.1"/>
    <property type="molecule type" value="Genomic_DNA"/>
</dbReference>